<organism evidence="1 2">
    <name type="scientific">Chryseobacterium aquaticum</name>
    <dbReference type="NCBI Taxonomy" id="452084"/>
    <lineage>
        <taxon>Bacteria</taxon>
        <taxon>Pseudomonadati</taxon>
        <taxon>Bacteroidota</taxon>
        <taxon>Flavobacteriia</taxon>
        <taxon>Flavobacteriales</taxon>
        <taxon>Weeksellaceae</taxon>
        <taxon>Chryseobacterium group</taxon>
        <taxon>Chryseobacterium</taxon>
    </lineage>
</organism>
<dbReference type="Proteomes" id="UP000051682">
    <property type="component" value="Unassembled WGS sequence"/>
</dbReference>
<accession>A0A0Q3HTS6</accession>
<reference evidence="1 2" key="1">
    <citation type="submission" date="2015-10" db="EMBL/GenBank/DDBJ databases">
        <title>Chryseobacterium aquaticum genome.</title>
        <authorList>
            <person name="Newman J.D."/>
            <person name="Ferguson M.B."/>
            <person name="Miller J.R."/>
        </authorList>
    </citation>
    <scope>NUCLEOTIDE SEQUENCE [LARGE SCALE GENOMIC DNA]</scope>
    <source>
        <strain evidence="1 2">KCTC 12483</strain>
    </source>
</reference>
<dbReference type="RefSeq" id="WP_056015258.1">
    <property type="nucleotide sequence ID" value="NZ_LLYZ01000005.1"/>
</dbReference>
<dbReference type="STRING" id="452084.AR438_11635"/>
<dbReference type="PANTHER" id="PTHR39206:SF1">
    <property type="entry name" value="SLL8004 PROTEIN"/>
    <property type="match status" value="1"/>
</dbReference>
<comment type="caution">
    <text evidence="1">The sequence shown here is derived from an EMBL/GenBank/DDBJ whole genome shotgun (WGS) entry which is preliminary data.</text>
</comment>
<evidence type="ECO:0000313" key="1">
    <source>
        <dbReference type="EMBL" id="KQK26216.1"/>
    </source>
</evidence>
<dbReference type="Gene3D" id="3.40.50.300">
    <property type="entry name" value="P-loop containing nucleotide triphosphate hydrolases"/>
    <property type="match status" value="1"/>
</dbReference>
<dbReference type="SUPFAM" id="SSF52540">
    <property type="entry name" value="P-loop containing nucleoside triphosphate hydrolases"/>
    <property type="match status" value="1"/>
</dbReference>
<evidence type="ECO:0000313" key="2">
    <source>
        <dbReference type="Proteomes" id="UP000051682"/>
    </source>
</evidence>
<evidence type="ECO:0008006" key="3">
    <source>
        <dbReference type="Google" id="ProtNLM"/>
    </source>
</evidence>
<dbReference type="PANTHER" id="PTHR39206">
    <property type="entry name" value="SLL8004 PROTEIN"/>
    <property type="match status" value="1"/>
</dbReference>
<proteinExistence type="predicted"/>
<dbReference type="InterPro" id="IPR027417">
    <property type="entry name" value="P-loop_NTPase"/>
</dbReference>
<gene>
    <name evidence="1" type="ORF">AR438_11635</name>
</gene>
<dbReference type="EMBL" id="LLYZ01000005">
    <property type="protein sequence ID" value="KQK26216.1"/>
    <property type="molecule type" value="Genomic_DNA"/>
</dbReference>
<keyword evidence="2" id="KW-1185">Reference proteome</keyword>
<dbReference type="OrthoDB" id="9791543at2"/>
<name>A0A0Q3HTS6_9FLAO</name>
<protein>
    <recommendedName>
        <fullName evidence="3">UDP-N-acetylglucosamine kinase</fullName>
    </recommendedName>
</protein>
<dbReference type="AlphaFoldDB" id="A0A0Q3HTS6"/>
<sequence length="203" mass="23505">MPDLYIITGSNGAGKSSTGYDYLPEHLKKSVFDGDKLFMEKKNEFWRSGIRSPKICKLKAYDVVKESFNYLVEDALANRSDFAYEGHFTNHETWDIPKRFKEVGYNLIMIFFGLTDTDASQLRVLGRVNEGGHYVDPLTLESNFYGNLEKLDIYYKMFNYIRIFDTSFTEHIELAQINDGVPDFLDVDLPAWFTDNLKNIINS</sequence>